<keyword evidence="4" id="KW-1185">Reference proteome</keyword>
<dbReference type="GeneID" id="93493741"/>
<dbReference type="Gene3D" id="3.40.50.720">
    <property type="entry name" value="NAD(P)-binding Rossmann-like Domain"/>
    <property type="match status" value="1"/>
</dbReference>
<dbReference type="PRINTS" id="PR00081">
    <property type="entry name" value="GDHRDH"/>
</dbReference>
<dbReference type="InterPro" id="IPR036291">
    <property type="entry name" value="NAD(P)-bd_dom_sf"/>
</dbReference>
<dbReference type="InterPro" id="IPR002347">
    <property type="entry name" value="SDR_fam"/>
</dbReference>
<dbReference type="GO" id="GO:0008202">
    <property type="term" value="P:steroid metabolic process"/>
    <property type="evidence" value="ECO:0007669"/>
    <property type="project" value="TreeGrafter"/>
</dbReference>
<sequence length="294" mass="30797">MKVVVITGASTGIGRASALALDRNGFRVFAGIRKQADGEALRVAASERLTPVFLDVTAERSIGAAARLVADAVGRAGEAGLAGLVNNAGTTLPGPVEYLALDAFRHQLEVNLVGPLAVTKAFLPLLVRGGGRIVNVTSGAGKAGVPLMAPYVAAKHGLEGLSDVLRLELGQLGVGVSVIEPGFVATDMRGKLERDTDDVIRSLPEEGRSRYARQLAATAEAISTHAAQGSTPDVIADVVVHALTSKKPRTRYPAGAGAKRMLLLRRVLSDRQFDRIIRRMSGLPNAPTRGGHRP</sequence>
<reference evidence="3 4" key="1">
    <citation type="submission" date="2016-01" db="EMBL/GenBank/DDBJ databases">
        <title>The new phylogeny of the genus Mycobacterium.</title>
        <authorList>
            <person name="Tarcisio F."/>
            <person name="Conor M."/>
            <person name="Antonella G."/>
            <person name="Elisabetta G."/>
            <person name="Giulia F.S."/>
            <person name="Sara T."/>
            <person name="Anna F."/>
            <person name="Clotilde B."/>
            <person name="Roberto B."/>
            <person name="Veronica D.S."/>
            <person name="Fabio R."/>
            <person name="Monica P."/>
            <person name="Olivier J."/>
            <person name="Enrico T."/>
            <person name="Nicola S."/>
        </authorList>
    </citation>
    <scope>NUCLEOTIDE SEQUENCE [LARGE SCALE GENOMIC DNA]</scope>
    <source>
        <strain evidence="3 4">DSM 45176</strain>
    </source>
</reference>
<dbReference type="InterPro" id="IPR020904">
    <property type="entry name" value="Sc_DH/Rdtase_CS"/>
</dbReference>
<dbReference type="STRING" id="486698.AWC22_12315"/>
<comment type="caution">
    <text evidence="3">The sequence shown here is derived from an EMBL/GenBank/DDBJ whole genome shotgun (WGS) entry which is preliminary data.</text>
</comment>
<evidence type="ECO:0000313" key="4">
    <source>
        <dbReference type="Proteomes" id="UP000193087"/>
    </source>
</evidence>
<dbReference type="RefSeq" id="WP_085249294.1">
    <property type="nucleotide sequence ID" value="NZ_CAJMWJ010000001.1"/>
</dbReference>
<dbReference type="OrthoDB" id="9792003at2"/>
<comment type="similarity">
    <text evidence="1 2">Belongs to the short-chain dehydrogenases/reductases (SDR) family.</text>
</comment>
<evidence type="ECO:0000256" key="2">
    <source>
        <dbReference type="RuleBase" id="RU000363"/>
    </source>
</evidence>
<dbReference type="PANTHER" id="PTHR43313">
    <property type="entry name" value="SHORT-CHAIN DEHYDROGENASE/REDUCTASE FAMILY 9C"/>
    <property type="match status" value="1"/>
</dbReference>
<dbReference type="PRINTS" id="PR00080">
    <property type="entry name" value="SDRFAMILY"/>
</dbReference>
<dbReference type="PROSITE" id="PS00061">
    <property type="entry name" value="ADH_SHORT"/>
    <property type="match status" value="1"/>
</dbReference>
<proteinExistence type="inferred from homology"/>
<dbReference type="Pfam" id="PF00106">
    <property type="entry name" value="adh_short"/>
    <property type="match status" value="1"/>
</dbReference>
<name>A0A1X2DB53_9MYCO</name>
<dbReference type="PANTHER" id="PTHR43313:SF1">
    <property type="entry name" value="3BETA-HYDROXYSTEROID DEHYDROGENASE DHS-16"/>
    <property type="match status" value="1"/>
</dbReference>
<dbReference type="Proteomes" id="UP000193087">
    <property type="component" value="Unassembled WGS sequence"/>
</dbReference>
<gene>
    <name evidence="3" type="ORF">AWC22_12315</name>
</gene>
<protein>
    <recommendedName>
        <fullName evidence="5">Ketoacyl reductase</fullName>
    </recommendedName>
</protein>
<evidence type="ECO:0008006" key="5">
    <source>
        <dbReference type="Google" id="ProtNLM"/>
    </source>
</evidence>
<accession>A0A1X2DB53</accession>
<dbReference type="EMBL" id="LQPQ01000032">
    <property type="protein sequence ID" value="ORW84999.1"/>
    <property type="molecule type" value="Genomic_DNA"/>
</dbReference>
<dbReference type="CDD" id="cd05374">
    <property type="entry name" value="17beta-HSD-like_SDR_c"/>
    <property type="match status" value="1"/>
</dbReference>
<dbReference type="GO" id="GO:0016491">
    <property type="term" value="F:oxidoreductase activity"/>
    <property type="evidence" value="ECO:0007669"/>
    <property type="project" value="TreeGrafter"/>
</dbReference>
<evidence type="ECO:0000256" key="1">
    <source>
        <dbReference type="ARBA" id="ARBA00006484"/>
    </source>
</evidence>
<organism evidence="3 4">
    <name type="scientific">Mycobacterium riyadhense</name>
    <dbReference type="NCBI Taxonomy" id="486698"/>
    <lineage>
        <taxon>Bacteria</taxon>
        <taxon>Bacillati</taxon>
        <taxon>Actinomycetota</taxon>
        <taxon>Actinomycetes</taxon>
        <taxon>Mycobacteriales</taxon>
        <taxon>Mycobacteriaceae</taxon>
        <taxon>Mycobacterium</taxon>
    </lineage>
</organism>
<evidence type="ECO:0000313" key="3">
    <source>
        <dbReference type="EMBL" id="ORW84999.1"/>
    </source>
</evidence>
<dbReference type="AlphaFoldDB" id="A0A1X2DB53"/>
<dbReference type="SUPFAM" id="SSF51735">
    <property type="entry name" value="NAD(P)-binding Rossmann-fold domains"/>
    <property type="match status" value="1"/>
</dbReference>